<dbReference type="PANTHER" id="PTHR43685:SF2">
    <property type="entry name" value="GLYCOSYLTRANSFERASE 2-LIKE DOMAIN-CONTAINING PROTEIN"/>
    <property type="match status" value="1"/>
</dbReference>
<reference evidence="2" key="1">
    <citation type="submission" date="2018-06" db="EMBL/GenBank/DDBJ databases">
        <authorList>
            <person name="Zhirakovskaya E."/>
        </authorList>
    </citation>
    <scope>NUCLEOTIDE SEQUENCE</scope>
</reference>
<evidence type="ECO:0000313" key="2">
    <source>
        <dbReference type="EMBL" id="VAW49755.1"/>
    </source>
</evidence>
<dbReference type="PANTHER" id="PTHR43685">
    <property type="entry name" value="GLYCOSYLTRANSFERASE"/>
    <property type="match status" value="1"/>
</dbReference>
<dbReference type="GO" id="GO:0016757">
    <property type="term" value="F:glycosyltransferase activity"/>
    <property type="evidence" value="ECO:0007669"/>
    <property type="project" value="UniProtKB-KW"/>
</dbReference>
<dbReference type="SUPFAM" id="SSF53448">
    <property type="entry name" value="Nucleotide-diphospho-sugar transferases"/>
    <property type="match status" value="1"/>
</dbReference>
<dbReference type="AlphaFoldDB" id="A0A3B0W1Q6"/>
<gene>
    <name evidence="2" type="ORF">MNBD_GAMMA04-1401</name>
</gene>
<name>A0A3B0W1Q6_9ZZZZ</name>
<feature type="domain" description="Glycosyltransferase 2-like" evidence="1">
    <location>
        <begin position="9"/>
        <end position="140"/>
    </location>
</feature>
<evidence type="ECO:0000259" key="1">
    <source>
        <dbReference type="Pfam" id="PF00535"/>
    </source>
</evidence>
<dbReference type="Gene3D" id="3.90.550.10">
    <property type="entry name" value="Spore Coat Polysaccharide Biosynthesis Protein SpsA, Chain A"/>
    <property type="match status" value="1"/>
</dbReference>
<dbReference type="EMBL" id="UOFB01000377">
    <property type="protein sequence ID" value="VAW49755.1"/>
    <property type="molecule type" value="Genomic_DNA"/>
</dbReference>
<accession>A0A3B0W1Q6</accession>
<keyword evidence="2" id="KW-0808">Transferase</keyword>
<organism evidence="2">
    <name type="scientific">hydrothermal vent metagenome</name>
    <dbReference type="NCBI Taxonomy" id="652676"/>
    <lineage>
        <taxon>unclassified sequences</taxon>
        <taxon>metagenomes</taxon>
        <taxon>ecological metagenomes</taxon>
    </lineage>
</organism>
<keyword evidence="2" id="KW-0328">Glycosyltransferase</keyword>
<dbReference type="InterPro" id="IPR029044">
    <property type="entry name" value="Nucleotide-diphossugar_trans"/>
</dbReference>
<dbReference type="Pfam" id="PF00535">
    <property type="entry name" value="Glycos_transf_2"/>
    <property type="match status" value="1"/>
</dbReference>
<proteinExistence type="predicted"/>
<sequence>MTQLPTVAVLLAAYNGREFIAEQVDSIFNQTGIDIQLFISVDLSTDSTFEWCKKLENKNDNVTILEYGERFGGAAKNFFRLICDVNFSAFDYVAFSDQDDIWLHNKLSHAIEVIQVKKLDVFSSDVLAFWEDGRKKLVKKSYPQKPFDYYFEAAGPGCTYVFKRDAIQSFKGFLGSNFTAINQVALHDWMIYAFCRFQGMRWYIDDIPLMYYRQHEFNQVGSNSGLRAYLKRISMVKEKWYRSEVEKVMVLVAPDGYSERFLNRVFLIKHFWLLRRRPRDCWALLLMLIVGVF</sequence>
<dbReference type="EC" id="2.4.1.-" evidence="2"/>
<protein>
    <submittedName>
        <fullName evidence="2">Alpha-L-Rha alpha-1,3-L-rhamnosyltransferase</fullName>
        <ecNumber evidence="2">2.4.1.-</ecNumber>
    </submittedName>
</protein>
<dbReference type="InterPro" id="IPR050834">
    <property type="entry name" value="Glycosyltransf_2"/>
</dbReference>
<dbReference type="InterPro" id="IPR001173">
    <property type="entry name" value="Glyco_trans_2-like"/>
</dbReference>